<evidence type="ECO:0000313" key="3">
    <source>
        <dbReference type="EMBL" id="CAD8450280.1"/>
    </source>
</evidence>
<gene>
    <name evidence="3" type="ORF">LAMO00422_LOCUS10416</name>
</gene>
<keyword evidence="2" id="KW-0812">Transmembrane</keyword>
<reference evidence="3" key="1">
    <citation type="submission" date="2021-01" db="EMBL/GenBank/DDBJ databases">
        <authorList>
            <person name="Corre E."/>
            <person name="Pelletier E."/>
            <person name="Niang G."/>
            <person name="Scheremetjew M."/>
            <person name="Finn R."/>
            <person name="Kale V."/>
            <person name="Holt S."/>
            <person name="Cochrane G."/>
            <person name="Meng A."/>
            <person name="Brown T."/>
            <person name="Cohen L."/>
        </authorList>
    </citation>
    <scope>NUCLEOTIDE SEQUENCE</scope>
    <source>
        <strain evidence="3">CCMP2058</strain>
    </source>
</reference>
<evidence type="ECO:0000256" key="2">
    <source>
        <dbReference type="SAM" id="Phobius"/>
    </source>
</evidence>
<feature type="region of interest" description="Disordered" evidence="1">
    <location>
        <begin position="495"/>
        <end position="516"/>
    </location>
</feature>
<proteinExistence type="predicted"/>
<sequence>MNLDIQTSYDRNPLFRHSRARPHLQLAGVASAIFVICFSGSMSFSRGRNTRLGDPTQPLKLLDAMTKGERDKPSGGEELFGRADIYRRETDTEDKMELDRELEQQLDFKPDGPFGGRDPRAEEVNETSGEHGYLRGIPEGKSTLFPEQLRLEPKGESTAFSKNFKFFIDHGLTDLLNMLRNKTHMPDIIASKETIEETLKKVPYPKHPNKTQAHIMYLNYLLFQAKWKQVSARSNLQSNRVAAWQETIANLTERVNQAEGRVKYDPFHGRPSYEVAAERLENLTQALRDGAMPHPPVDMPPPPMIYAPLHPHRYLTRKDLNESLENGWGRSFCPRLHALQKYDSRRWKRPNCSVCERCIHDVKPNPILSKPDDPPYAYKCSCFIICQDCFLGNWGKALTAIEKATPKHKPSQRKKKRNRGMSASIANAMARLNGSDFKKDYYFQDDENHPIYPLEVGRTRVRTRKKKSRLIDGVDPIDFMDRKDKKNLKFARKWSKVRAHDDSDEPVKKRSAKLAD</sequence>
<feature type="region of interest" description="Disordered" evidence="1">
    <location>
        <begin position="104"/>
        <end position="139"/>
    </location>
</feature>
<organism evidence="3">
    <name type="scientific">Amorphochlora amoebiformis</name>
    <dbReference type="NCBI Taxonomy" id="1561963"/>
    <lineage>
        <taxon>Eukaryota</taxon>
        <taxon>Sar</taxon>
        <taxon>Rhizaria</taxon>
        <taxon>Cercozoa</taxon>
        <taxon>Chlorarachniophyceae</taxon>
        <taxon>Amorphochlora</taxon>
    </lineage>
</organism>
<keyword evidence="2" id="KW-1133">Transmembrane helix</keyword>
<keyword evidence="2" id="KW-0472">Membrane</keyword>
<dbReference type="EMBL" id="HBEM01015091">
    <property type="protein sequence ID" value="CAD8450280.1"/>
    <property type="molecule type" value="Transcribed_RNA"/>
</dbReference>
<evidence type="ECO:0000256" key="1">
    <source>
        <dbReference type="SAM" id="MobiDB-lite"/>
    </source>
</evidence>
<feature type="compositionally biased region" description="Basic and acidic residues" evidence="1">
    <location>
        <begin position="117"/>
        <end position="133"/>
    </location>
</feature>
<protein>
    <submittedName>
        <fullName evidence="3">Uncharacterized protein</fullName>
    </submittedName>
</protein>
<name>A0A7S0DC60_9EUKA</name>
<feature type="transmembrane region" description="Helical" evidence="2">
    <location>
        <begin position="24"/>
        <end position="44"/>
    </location>
</feature>
<accession>A0A7S0DC60</accession>
<dbReference type="AlphaFoldDB" id="A0A7S0DC60"/>
<feature type="compositionally biased region" description="Basic and acidic residues" evidence="1">
    <location>
        <begin position="498"/>
        <end position="516"/>
    </location>
</feature>